<organism evidence="1 2">
    <name type="scientific">Mycena alexandri</name>
    <dbReference type="NCBI Taxonomy" id="1745969"/>
    <lineage>
        <taxon>Eukaryota</taxon>
        <taxon>Fungi</taxon>
        <taxon>Dikarya</taxon>
        <taxon>Basidiomycota</taxon>
        <taxon>Agaricomycotina</taxon>
        <taxon>Agaricomycetes</taxon>
        <taxon>Agaricomycetidae</taxon>
        <taxon>Agaricales</taxon>
        <taxon>Marasmiineae</taxon>
        <taxon>Mycenaceae</taxon>
        <taxon>Mycena</taxon>
    </lineage>
</organism>
<proteinExistence type="predicted"/>
<accession>A0AAD6T819</accession>
<sequence>MNSVIVDDQSLQITYTGAWTGGGSSNNYDHTTTASRAAGATMTFPFSGTSVSVVATYDADTSCTGTFSIDGNVTTVTSPVASTTLNHQSIWSSALLPDGSHTLTYRVASCTSTSSTPGYVWLDYILYTPSPNASKNGLVYFVDDSDSSITYSGNWTVETGKDEDFALTSHGSKQGCSFQLDFEGTIATVYGRTGNDSDNAATQMSFSVDGASPVVFASPYQTTISYNQALFQSTNLAQGKHSLVATSNSGTATNIPQSPWARSLVEQRVLWFWL</sequence>
<gene>
    <name evidence="1" type="ORF">C8F04DRAFT_172001</name>
</gene>
<evidence type="ECO:0000313" key="1">
    <source>
        <dbReference type="EMBL" id="KAJ7041204.1"/>
    </source>
</evidence>
<comment type="caution">
    <text evidence="1">The sequence shown here is derived from an EMBL/GenBank/DDBJ whole genome shotgun (WGS) entry which is preliminary data.</text>
</comment>
<dbReference type="Proteomes" id="UP001218188">
    <property type="component" value="Unassembled WGS sequence"/>
</dbReference>
<evidence type="ECO:0000313" key="2">
    <source>
        <dbReference type="Proteomes" id="UP001218188"/>
    </source>
</evidence>
<dbReference type="EMBL" id="JARJCM010000018">
    <property type="protein sequence ID" value="KAJ7041204.1"/>
    <property type="molecule type" value="Genomic_DNA"/>
</dbReference>
<protein>
    <submittedName>
        <fullName evidence="1">Uncharacterized protein</fullName>
    </submittedName>
</protein>
<dbReference type="AlphaFoldDB" id="A0AAD6T819"/>
<reference evidence="1" key="1">
    <citation type="submission" date="2023-03" db="EMBL/GenBank/DDBJ databases">
        <title>Massive genome expansion in bonnet fungi (Mycena s.s.) driven by repeated elements and novel gene families across ecological guilds.</title>
        <authorList>
            <consortium name="Lawrence Berkeley National Laboratory"/>
            <person name="Harder C.B."/>
            <person name="Miyauchi S."/>
            <person name="Viragh M."/>
            <person name="Kuo A."/>
            <person name="Thoen E."/>
            <person name="Andreopoulos B."/>
            <person name="Lu D."/>
            <person name="Skrede I."/>
            <person name="Drula E."/>
            <person name="Henrissat B."/>
            <person name="Morin E."/>
            <person name="Kohler A."/>
            <person name="Barry K."/>
            <person name="LaButti K."/>
            <person name="Morin E."/>
            <person name="Salamov A."/>
            <person name="Lipzen A."/>
            <person name="Mereny Z."/>
            <person name="Hegedus B."/>
            <person name="Baldrian P."/>
            <person name="Stursova M."/>
            <person name="Weitz H."/>
            <person name="Taylor A."/>
            <person name="Grigoriev I.V."/>
            <person name="Nagy L.G."/>
            <person name="Martin F."/>
            <person name="Kauserud H."/>
        </authorList>
    </citation>
    <scope>NUCLEOTIDE SEQUENCE</scope>
    <source>
        <strain evidence="1">CBHHK200</strain>
    </source>
</reference>
<dbReference type="Gene3D" id="2.60.120.260">
    <property type="entry name" value="Galactose-binding domain-like"/>
    <property type="match status" value="2"/>
</dbReference>
<keyword evidence="2" id="KW-1185">Reference proteome</keyword>
<name>A0AAD6T819_9AGAR</name>